<dbReference type="HOGENOM" id="CLU_052299_2_0_0"/>
<proteinExistence type="inferred from homology"/>
<evidence type="ECO:0000259" key="3">
    <source>
        <dbReference type="Pfam" id="PF17746"/>
    </source>
</evidence>
<name>D4H7K6_DENA2</name>
<dbReference type="InterPro" id="IPR005224">
    <property type="entry name" value="SfsA"/>
</dbReference>
<dbReference type="Pfam" id="PF17746">
    <property type="entry name" value="SfsA_N"/>
    <property type="match status" value="1"/>
</dbReference>
<dbReference type="InterPro" id="IPR040452">
    <property type="entry name" value="SfsA_C"/>
</dbReference>
<gene>
    <name evidence="1" type="primary">sfsA</name>
    <name evidence="4" type="ordered locus">Dacet_1233</name>
</gene>
<dbReference type="KEGG" id="dap:Dacet_1233"/>
<dbReference type="InterPro" id="IPR041465">
    <property type="entry name" value="SfsA_N"/>
</dbReference>
<dbReference type="NCBIfam" id="TIGR00230">
    <property type="entry name" value="sfsA"/>
    <property type="match status" value="1"/>
</dbReference>
<dbReference type="CDD" id="cd22359">
    <property type="entry name" value="SfsA-like_bacterial"/>
    <property type="match status" value="1"/>
</dbReference>
<reference evidence="4 5" key="1">
    <citation type="journal article" date="2010" name="Stand. Genomic Sci.">
        <title>Complete genome sequence of Denitrovibrio acetiphilus type strain (N2460).</title>
        <authorList>
            <person name="Kiss H."/>
            <person name="Lang E."/>
            <person name="Lapidus A."/>
            <person name="Copeland A."/>
            <person name="Nolan M."/>
            <person name="Glavina Del Rio T."/>
            <person name="Chen F."/>
            <person name="Lucas S."/>
            <person name="Tice H."/>
            <person name="Cheng J.F."/>
            <person name="Han C."/>
            <person name="Goodwin L."/>
            <person name="Pitluck S."/>
            <person name="Liolios K."/>
            <person name="Pati A."/>
            <person name="Ivanova N."/>
            <person name="Mavromatis K."/>
            <person name="Chen A."/>
            <person name="Palaniappan K."/>
            <person name="Land M."/>
            <person name="Hauser L."/>
            <person name="Chang Y.J."/>
            <person name="Jeffries C.D."/>
            <person name="Detter J.C."/>
            <person name="Brettin T."/>
            <person name="Spring S."/>
            <person name="Rohde M."/>
            <person name="Goker M."/>
            <person name="Woyke T."/>
            <person name="Bristow J."/>
            <person name="Eisen J.A."/>
            <person name="Markowitz V."/>
            <person name="Hugenholtz P."/>
            <person name="Kyrpides N.C."/>
            <person name="Klenk H.P."/>
        </authorList>
    </citation>
    <scope>NUCLEOTIDE SEQUENCE [LARGE SCALE GENOMIC DNA]</scope>
    <source>
        <strain evidence="5">DSM 12809 / NBRC 114555 / N2460</strain>
    </source>
</reference>
<dbReference type="STRING" id="522772.Dacet_1233"/>
<keyword evidence="5" id="KW-1185">Reference proteome</keyword>
<feature type="domain" description="Sugar fermentation stimulation protein C-terminal" evidence="2">
    <location>
        <begin position="82"/>
        <end position="216"/>
    </location>
</feature>
<evidence type="ECO:0000256" key="1">
    <source>
        <dbReference type="HAMAP-Rule" id="MF_00095"/>
    </source>
</evidence>
<comment type="similarity">
    <text evidence="1">Belongs to the SfsA family.</text>
</comment>
<sequence>MYKYPKLLKAKFIKRYKRFFTDVETSGEILTVHNPNTGSMKCIVKEGRDVLISESDNPKRKLKHTLEAFLIDGEWILTNTILMNRIVKHGIQDGEIPELGVISYLKSEYKYGDGRIDFLVECELGKCLIEVKNVTMFDEDTCIFPDAVTERGKKHLGLLVKSIEEGYTPIMFYVCQIDKPYFRPAWEIDPAYSAALYDAVDKGVRVVTLHTVFDEEEGTVFLEKGGELIKRQQA</sequence>
<dbReference type="eggNOG" id="COG1489">
    <property type="taxonomic scope" value="Bacteria"/>
</dbReference>
<organism evidence="4 5">
    <name type="scientific">Denitrovibrio acetiphilus (strain DSM 12809 / NBRC 114555 / N2460)</name>
    <dbReference type="NCBI Taxonomy" id="522772"/>
    <lineage>
        <taxon>Bacteria</taxon>
        <taxon>Pseudomonadati</taxon>
        <taxon>Deferribacterota</taxon>
        <taxon>Deferribacteres</taxon>
        <taxon>Deferribacterales</taxon>
        <taxon>Geovibrionaceae</taxon>
        <taxon>Denitrovibrio</taxon>
    </lineage>
</organism>
<dbReference type="InParanoid" id="D4H7K6"/>
<evidence type="ECO:0000313" key="4">
    <source>
        <dbReference type="EMBL" id="ADD68005.1"/>
    </source>
</evidence>
<dbReference type="RefSeq" id="WP_013010527.1">
    <property type="nucleotide sequence ID" value="NC_013943.1"/>
</dbReference>
<dbReference type="PANTHER" id="PTHR30545">
    <property type="entry name" value="SUGAR FERMENTATION STIMULATION PROTEIN A"/>
    <property type="match status" value="1"/>
</dbReference>
<dbReference type="PaxDb" id="522772-Dacet_1233"/>
<evidence type="ECO:0000313" key="5">
    <source>
        <dbReference type="Proteomes" id="UP000002012"/>
    </source>
</evidence>
<evidence type="ECO:0000259" key="2">
    <source>
        <dbReference type="Pfam" id="PF03749"/>
    </source>
</evidence>
<dbReference type="PANTHER" id="PTHR30545:SF2">
    <property type="entry name" value="SUGAR FERMENTATION STIMULATION PROTEIN A"/>
    <property type="match status" value="1"/>
</dbReference>
<dbReference type="Pfam" id="PF03749">
    <property type="entry name" value="SfsA"/>
    <property type="match status" value="1"/>
</dbReference>
<dbReference type="HAMAP" id="MF_00095">
    <property type="entry name" value="SfsA"/>
    <property type="match status" value="1"/>
</dbReference>
<dbReference type="GO" id="GO:0003677">
    <property type="term" value="F:DNA binding"/>
    <property type="evidence" value="ECO:0007669"/>
    <property type="project" value="InterPro"/>
</dbReference>
<dbReference type="AlphaFoldDB" id="D4H7K6"/>
<dbReference type="Proteomes" id="UP000002012">
    <property type="component" value="Chromosome"/>
</dbReference>
<dbReference type="Gene3D" id="2.40.50.580">
    <property type="match status" value="1"/>
</dbReference>
<protein>
    <recommendedName>
        <fullName evidence="1">Sugar fermentation stimulation protein homolog</fullName>
    </recommendedName>
</protein>
<dbReference type="EMBL" id="CP001968">
    <property type="protein sequence ID" value="ADD68005.1"/>
    <property type="molecule type" value="Genomic_DNA"/>
</dbReference>
<feature type="domain" description="SfsA N-terminal OB" evidence="3">
    <location>
        <begin position="13"/>
        <end position="77"/>
    </location>
</feature>
<dbReference type="Gene3D" id="3.40.1350.60">
    <property type="match status" value="1"/>
</dbReference>
<accession>D4H7K6</accession>
<dbReference type="FunCoup" id="D4H7K6">
    <property type="interactions" value="15"/>
</dbReference>